<dbReference type="EMBL" id="VXRG01000054">
    <property type="protein sequence ID" value="MXY93052.1"/>
    <property type="molecule type" value="Genomic_DNA"/>
</dbReference>
<dbReference type="AlphaFoldDB" id="A0A6B0YTK3"/>
<dbReference type="PANTHER" id="PTHR21240">
    <property type="entry name" value="2-AMINO-3-CARBOXYLMUCONATE-6-SEMIALDEHYDE DECARBOXYLASE"/>
    <property type="match status" value="1"/>
</dbReference>
<protein>
    <submittedName>
        <fullName evidence="3">Amidohydrolase family protein</fullName>
    </submittedName>
</protein>
<proteinExistence type="predicted"/>
<evidence type="ECO:0000259" key="2">
    <source>
        <dbReference type="Pfam" id="PF04909"/>
    </source>
</evidence>
<dbReference type="GO" id="GO:0016787">
    <property type="term" value="F:hydrolase activity"/>
    <property type="evidence" value="ECO:0007669"/>
    <property type="project" value="UniProtKB-KW"/>
</dbReference>
<dbReference type="InterPro" id="IPR032465">
    <property type="entry name" value="ACMSD"/>
</dbReference>
<dbReference type="Pfam" id="PF04909">
    <property type="entry name" value="Amidohydro_2"/>
    <property type="match status" value="2"/>
</dbReference>
<keyword evidence="3" id="KW-0378">Hydrolase</keyword>
<organism evidence="3">
    <name type="scientific">Caldilineaceae bacterium SB0664_bin_27</name>
    <dbReference type="NCBI Taxonomy" id="2605260"/>
    <lineage>
        <taxon>Bacteria</taxon>
        <taxon>Bacillati</taxon>
        <taxon>Chloroflexota</taxon>
        <taxon>Caldilineae</taxon>
        <taxon>Caldilineales</taxon>
        <taxon>Caldilineaceae</taxon>
    </lineage>
</organism>
<dbReference type="SUPFAM" id="SSF51556">
    <property type="entry name" value="Metallo-dependent hydrolases"/>
    <property type="match status" value="2"/>
</dbReference>
<feature type="domain" description="Amidohydrolase-related" evidence="2">
    <location>
        <begin position="58"/>
        <end position="243"/>
    </location>
</feature>
<dbReference type="InterPro" id="IPR006680">
    <property type="entry name" value="Amidohydro-rel"/>
</dbReference>
<dbReference type="PANTHER" id="PTHR21240:SF28">
    <property type="entry name" value="ISO-OROTATE DECARBOXYLASE (EUROFUNG)"/>
    <property type="match status" value="1"/>
</dbReference>
<dbReference type="Gene3D" id="3.20.20.140">
    <property type="entry name" value="Metal-dependent hydrolases"/>
    <property type="match status" value="2"/>
</dbReference>
<reference evidence="3" key="1">
    <citation type="submission" date="2019-09" db="EMBL/GenBank/DDBJ databases">
        <title>Characterisation of the sponge microbiome using genome-centric metagenomics.</title>
        <authorList>
            <person name="Engelberts J.P."/>
            <person name="Robbins S.J."/>
            <person name="De Goeij J.M."/>
            <person name="Aranda M."/>
            <person name="Bell S.C."/>
            <person name="Webster N.S."/>
        </authorList>
    </citation>
    <scope>NUCLEOTIDE SEQUENCE</scope>
    <source>
        <strain evidence="3">SB0664_bin_27</strain>
    </source>
</reference>
<evidence type="ECO:0000256" key="1">
    <source>
        <dbReference type="ARBA" id="ARBA00023239"/>
    </source>
</evidence>
<dbReference type="GO" id="GO:0016831">
    <property type="term" value="F:carboxy-lyase activity"/>
    <property type="evidence" value="ECO:0007669"/>
    <property type="project" value="InterPro"/>
</dbReference>
<dbReference type="CDD" id="cd01292">
    <property type="entry name" value="metallo-dependent_hydrolases"/>
    <property type="match status" value="1"/>
</dbReference>
<keyword evidence="1" id="KW-0456">Lyase</keyword>
<comment type="caution">
    <text evidence="3">The sequence shown here is derived from an EMBL/GenBank/DDBJ whole genome shotgun (WGS) entry which is preliminary data.</text>
</comment>
<dbReference type="GO" id="GO:0019748">
    <property type="term" value="P:secondary metabolic process"/>
    <property type="evidence" value="ECO:0007669"/>
    <property type="project" value="TreeGrafter"/>
</dbReference>
<accession>A0A6B0YTK3</accession>
<evidence type="ECO:0000313" key="3">
    <source>
        <dbReference type="EMBL" id="MXY93052.1"/>
    </source>
</evidence>
<dbReference type="InterPro" id="IPR032466">
    <property type="entry name" value="Metal_Hydrolase"/>
</dbReference>
<name>A0A6B0YTK3_9CHLR</name>
<sequence>MYAIDFISEFSVNPIPEPDTTLEALLRQTEEHDTTLTLTTSRRGLVNQVNPEAVAETLEITAQHPRLLGVGTLDPRYFLNWRDDLQACVDGGCVAIRFAPGPQNWSPETLVFEHMVEAVGEAGLPIIVDFKGSDQALSWIRKVAEVCYRNDVQVVMNEVSYAHMGELITVMQVYQNVFAAIRWLCLADGIEVMVEAGIGDRLLYGSNSPKYSIRSLRNQIFMAKISDEQKQAILGGNALRLLDMDIEELPADPLMIKAEADLPDEPIIDIHAHVSGFHCAEPFNTRFESNVPEMTERCNIQYTFVSSYNAINYDMREGNADTQAFLDRYPNLRGYIAIDPRDLAGSVEQMELYFQDPRFVGVKLYCPFGGNMATKRMQDLLDEIARFGRPTKIHMDEGGSPYPGVRSAAERNPDLVIIKAHGDDAEGARQVVDLPNVYFEFCSSGINAGVIRRSMDILGPERILFGTDQPLFAPWFEYGAYADAIQTQREADLIYRENARRIFRLD</sequence>
<dbReference type="GO" id="GO:0005737">
    <property type="term" value="C:cytoplasm"/>
    <property type="evidence" value="ECO:0007669"/>
    <property type="project" value="TreeGrafter"/>
</dbReference>
<gene>
    <name evidence="3" type="ORF">F4Y42_06325</name>
</gene>
<feature type="domain" description="Amidohydrolase-related" evidence="2">
    <location>
        <begin position="322"/>
        <end position="505"/>
    </location>
</feature>